<organism evidence="4 5">
    <name type="scientific">Chanos chanos</name>
    <name type="common">Milkfish</name>
    <name type="synonym">Mugil chanos</name>
    <dbReference type="NCBI Taxonomy" id="29144"/>
    <lineage>
        <taxon>Eukaryota</taxon>
        <taxon>Metazoa</taxon>
        <taxon>Chordata</taxon>
        <taxon>Craniata</taxon>
        <taxon>Vertebrata</taxon>
        <taxon>Euteleostomi</taxon>
        <taxon>Actinopterygii</taxon>
        <taxon>Neopterygii</taxon>
        <taxon>Teleostei</taxon>
        <taxon>Ostariophysi</taxon>
        <taxon>Gonorynchiformes</taxon>
        <taxon>Chanidae</taxon>
        <taxon>Chanos</taxon>
    </lineage>
</organism>
<feature type="region of interest" description="Disordered" evidence="2">
    <location>
        <begin position="542"/>
        <end position="565"/>
    </location>
</feature>
<protein>
    <submittedName>
        <fullName evidence="5">Coiled-coil domain-containing protein 78</fullName>
    </submittedName>
</protein>
<dbReference type="GeneID" id="115808701"/>
<evidence type="ECO:0000256" key="2">
    <source>
        <dbReference type="SAM" id="MobiDB-lite"/>
    </source>
</evidence>
<dbReference type="AlphaFoldDB" id="A0A6J2V196"/>
<dbReference type="InterPro" id="IPR029329">
    <property type="entry name" value="DUF4472"/>
</dbReference>
<feature type="coiled-coil region" evidence="1">
    <location>
        <begin position="479"/>
        <end position="510"/>
    </location>
</feature>
<feature type="coiled-coil region" evidence="1">
    <location>
        <begin position="105"/>
        <end position="146"/>
    </location>
</feature>
<dbReference type="CTD" id="124093"/>
<evidence type="ECO:0000256" key="1">
    <source>
        <dbReference type="SAM" id="Coils"/>
    </source>
</evidence>
<keyword evidence="4" id="KW-1185">Reference proteome</keyword>
<proteinExistence type="predicted"/>
<evidence type="ECO:0000259" key="3">
    <source>
        <dbReference type="Pfam" id="PF14739"/>
    </source>
</evidence>
<evidence type="ECO:0000313" key="5">
    <source>
        <dbReference type="RefSeq" id="XP_030626009.1"/>
    </source>
</evidence>
<gene>
    <name evidence="5" type="primary">ccdc78</name>
</gene>
<accession>A0A6J2V196</accession>
<dbReference type="PANTHER" id="PTHR22106">
    <property type="entry name" value="COILED-COIL DOMAIN-CONTAINING PROTEIN 78"/>
    <property type="match status" value="1"/>
</dbReference>
<dbReference type="OrthoDB" id="2113965at2759"/>
<sequence>MDFKQQNRSLNDLKEQLRRLTDENLQLRDQNERLLGRVDSLQRKLEQLAGSKTDLSGKLVLSEQEKLRISKELVELQIAANKERERYEAETFELKTKVLSEDGVVLSLEAECDRLRQEVKAAAARLQVSVDDQRELEDEYAALKRNFLCVCDAHEREVTNTQELSAELLDLAHAHDTLLRERERMHTHALEVERVRQLVSRVSEKRIRPEELTHHDQTVRKNLQDGLREELERMRRSHEEQQRRLETRIVAMGKEQQENKREIHSTQHQLSQQSVALINSEVQLKELESENNKLQNHLKQLNQEYRARLTHYIQDITQHVCSVNQSKGRKLREFVDSMLEEVRASYRSREQQLTSAVRMYRRRVHTLTHAYQGLLSVHRMPREQVIAQTERVLNPDTPEAGFSSGGAGLKLQKLQREDKERLERQLIHSEEQVCVLATLSSRLNQHENMGLIVGGAVITMVVYCGYSTGLSDEAWNGILKQLTEIINTTQEGLERERAQLITRATVAEEQVSELQEYIDNHLGRYKLEVTRLRRMLGMNAGRTQSAGLPKPRPLHRPIQKTSYEI</sequence>
<dbReference type="RefSeq" id="XP_030626009.1">
    <property type="nucleotide sequence ID" value="XM_030770149.1"/>
</dbReference>
<dbReference type="InParanoid" id="A0A6J2V196"/>
<feature type="coiled-coil region" evidence="1">
    <location>
        <begin position="3"/>
        <end position="51"/>
    </location>
</feature>
<dbReference type="GO" id="GO:0005737">
    <property type="term" value="C:cytoplasm"/>
    <property type="evidence" value="ECO:0007669"/>
    <property type="project" value="TreeGrafter"/>
</dbReference>
<reference evidence="5" key="1">
    <citation type="submission" date="2025-08" db="UniProtKB">
        <authorList>
            <consortium name="RefSeq"/>
        </authorList>
    </citation>
    <scope>IDENTIFICATION</scope>
</reference>
<dbReference type="InterPro" id="IPR039873">
    <property type="entry name" value="CCDC78"/>
</dbReference>
<dbReference type="PANTHER" id="PTHR22106:SF5">
    <property type="entry name" value="COILED-COIL DOMAIN-CONTAINING PROTEIN 78"/>
    <property type="match status" value="1"/>
</dbReference>
<dbReference type="Pfam" id="PF14739">
    <property type="entry name" value="DUF4472"/>
    <property type="match status" value="1"/>
</dbReference>
<evidence type="ECO:0000313" key="4">
    <source>
        <dbReference type="Proteomes" id="UP000504632"/>
    </source>
</evidence>
<keyword evidence="1" id="KW-0175">Coiled coil</keyword>
<dbReference type="Proteomes" id="UP000504632">
    <property type="component" value="Chromosome 3"/>
</dbReference>
<feature type="coiled-coil region" evidence="1">
    <location>
        <begin position="224"/>
        <end position="307"/>
    </location>
</feature>
<feature type="domain" description="DUF4472" evidence="3">
    <location>
        <begin position="62"/>
        <end position="168"/>
    </location>
</feature>
<name>A0A6J2V196_CHACN</name>